<dbReference type="RefSeq" id="WP_184281888.1">
    <property type="nucleotide sequence ID" value="NZ_BAAAPG010000001.1"/>
</dbReference>
<name>A0A7W9FCG2_9MICO</name>
<accession>A0A7W9FCG2</accession>
<organism evidence="2 3">
    <name type="scientific">Microbacterium ginsengiterrae</name>
    <dbReference type="NCBI Taxonomy" id="546115"/>
    <lineage>
        <taxon>Bacteria</taxon>
        <taxon>Bacillati</taxon>
        <taxon>Actinomycetota</taxon>
        <taxon>Actinomycetes</taxon>
        <taxon>Micrococcales</taxon>
        <taxon>Microbacteriaceae</taxon>
        <taxon>Microbacterium</taxon>
    </lineage>
</organism>
<keyword evidence="1" id="KW-0812">Transmembrane</keyword>
<comment type="caution">
    <text evidence="2">The sequence shown here is derived from an EMBL/GenBank/DDBJ whole genome shotgun (WGS) entry which is preliminary data.</text>
</comment>
<dbReference type="Proteomes" id="UP000517712">
    <property type="component" value="Unassembled WGS sequence"/>
</dbReference>
<gene>
    <name evidence="2" type="ORF">HD600_000950</name>
</gene>
<dbReference type="AlphaFoldDB" id="A0A7W9FCG2"/>
<proteinExistence type="predicted"/>
<dbReference type="EMBL" id="JACHMU010000001">
    <property type="protein sequence ID" value="MBB5742453.1"/>
    <property type="molecule type" value="Genomic_DNA"/>
</dbReference>
<keyword evidence="3" id="KW-1185">Reference proteome</keyword>
<sequence length="185" mass="18474">MIRPSRPARLTGSRPTDRRIGADAVVVTVALLIAAVIAVPGSMAAWVETEQAGALVVTTGTADLHIAQVGGGVPRLSPGQTSSGPVYVLENSGDVPLEVTAGVSVGDGALGSATTVTLSSGGSEDCGGAAISVSPGVSSPPFARLDPGETTYMCTTFSLATTTPDAAQYEAEPAFTITMTGVQVR</sequence>
<feature type="transmembrane region" description="Helical" evidence="1">
    <location>
        <begin position="20"/>
        <end position="47"/>
    </location>
</feature>
<reference evidence="2 3" key="1">
    <citation type="submission" date="2020-08" db="EMBL/GenBank/DDBJ databases">
        <title>Sequencing the genomes of 1000 actinobacteria strains.</title>
        <authorList>
            <person name="Klenk H.-P."/>
        </authorList>
    </citation>
    <scope>NUCLEOTIDE SEQUENCE [LARGE SCALE GENOMIC DNA]</scope>
    <source>
        <strain evidence="2 3">DSM 24823</strain>
    </source>
</reference>
<keyword evidence="1" id="KW-1133">Transmembrane helix</keyword>
<protein>
    <submittedName>
        <fullName evidence="2">Uncharacterized protein</fullName>
    </submittedName>
</protein>
<evidence type="ECO:0000313" key="3">
    <source>
        <dbReference type="Proteomes" id="UP000517712"/>
    </source>
</evidence>
<keyword evidence="1" id="KW-0472">Membrane</keyword>
<evidence type="ECO:0000256" key="1">
    <source>
        <dbReference type="SAM" id="Phobius"/>
    </source>
</evidence>
<evidence type="ECO:0000313" key="2">
    <source>
        <dbReference type="EMBL" id="MBB5742453.1"/>
    </source>
</evidence>